<reference evidence="3 4" key="1">
    <citation type="journal article" date="2014" name="Front. Microbiol.">
        <title>Population and genomic analysis of the genus Halorubrum.</title>
        <authorList>
            <person name="Fullmer M.S."/>
            <person name="Soucy S.M."/>
            <person name="Swithers K.S."/>
            <person name="Makkay A.M."/>
            <person name="Wheeler R."/>
            <person name="Ventosa A."/>
            <person name="Gogarten J.P."/>
            <person name="Papke R.T."/>
        </authorList>
    </citation>
    <scope>NUCLEOTIDE SEQUENCE [LARGE SCALE GENOMIC DNA]</scope>
    <source>
        <strain evidence="3 4">C49</strain>
    </source>
</reference>
<dbReference type="InterPro" id="IPR043860">
    <property type="entry name" value="DUF5822"/>
</dbReference>
<organism evidence="3 4">
    <name type="scientific">Halorubrum persicum</name>
    <dbReference type="NCBI Taxonomy" id="1383844"/>
    <lineage>
        <taxon>Archaea</taxon>
        <taxon>Methanobacteriati</taxon>
        <taxon>Methanobacteriota</taxon>
        <taxon>Stenosarchaea group</taxon>
        <taxon>Halobacteria</taxon>
        <taxon>Halobacteriales</taxon>
        <taxon>Haloferacaceae</taxon>
        <taxon>Halorubrum</taxon>
    </lineage>
</organism>
<accession>A0A2G1WN11</accession>
<evidence type="ECO:0000313" key="3">
    <source>
        <dbReference type="EMBL" id="PHQ40356.1"/>
    </source>
</evidence>
<dbReference type="Proteomes" id="UP000222824">
    <property type="component" value="Unassembled WGS sequence"/>
</dbReference>
<keyword evidence="2" id="KW-0812">Transmembrane</keyword>
<comment type="caution">
    <text evidence="3">The sequence shown here is derived from an EMBL/GenBank/DDBJ whole genome shotgun (WGS) entry which is preliminary data.</text>
</comment>
<keyword evidence="2" id="KW-0472">Membrane</keyword>
<dbReference type="Pfam" id="PF19139">
    <property type="entry name" value="DUF5822"/>
    <property type="match status" value="1"/>
</dbReference>
<feature type="region of interest" description="Disordered" evidence="1">
    <location>
        <begin position="76"/>
        <end position="154"/>
    </location>
</feature>
<evidence type="ECO:0000256" key="2">
    <source>
        <dbReference type="SAM" id="Phobius"/>
    </source>
</evidence>
<feature type="compositionally biased region" description="Basic and acidic residues" evidence="1">
    <location>
        <begin position="85"/>
        <end position="96"/>
    </location>
</feature>
<dbReference type="AlphaFoldDB" id="A0A2G1WN11"/>
<sequence length="154" mass="15335">MQPVERAEYEGVDYGWVMQTTFVVTILVGAPIVAVLSAFVTLDSWGARAAFAVRVGAPIWFVTAVAVAVYARRTDAGDGGVAESDDGHAVDGHATDGDDGDDNADSEDDADSAGNADDADTPAGGEAGDADAAEEGSPGGGEKAGEPTSGDGSA</sequence>
<feature type="transmembrane region" description="Helical" evidence="2">
    <location>
        <begin position="51"/>
        <end position="71"/>
    </location>
</feature>
<keyword evidence="2" id="KW-1133">Transmembrane helix</keyword>
<protein>
    <recommendedName>
        <fullName evidence="5">Peptidoglycan-binding protein</fullName>
    </recommendedName>
</protein>
<proteinExistence type="predicted"/>
<feature type="compositionally biased region" description="Acidic residues" evidence="1">
    <location>
        <begin position="97"/>
        <end position="111"/>
    </location>
</feature>
<gene>
    <name evidence="3" type="ORF">DJ69_00850</name>
</gene>
<dbReference type="EMBL" id="NHOA01000008">
    <property type="protein sequence ID" value="PHQ40356.1"/>
    <property type="molecule type" value="Genomic_DNA"/>
</dbReference>
<evidence type="ECO:0000256" key="1">
    <source>
        <dbReference type="SAM" id="MobiDB-lite"/>
    </source>
</evidence>
<feature type="compositionally biased region" description="Low complexity" evidence="1">
    <location>
        <begin position="112"/>
        <end position="124"/>
    </location>
</feature>
<dbReference type="RefSeq" id="WP_245851430.1">
    <property type="nucleotide sequence ID" value="NZ_NHOA01000008.1"/>
</dbReference>
<name>A0A2G1WN11_9EURY</name>
<keyword evidence="4" id="KW-1185">Reference proteome</keyword>
<feature type="transmembrane region" description="Helical" evidence="2">
    <location>
        <begin position="16"/>
        <end position="39"/>
    </location>
</feature>
<evidence type="ECO:0000313" key="4">
    <source>
        <dbReference type="Proteomes" id="UP000222824"/>
    </source>
</evidence>
<evidence type="ECO:0008006" key="5">
    <source>
        <dbReference type="Google" id="ProtNLM"/>
    </source>
</evidence>